<evidence type="ECO:0000313" key="2">
    <source>
        <dbReference type="Proteomes" id="UP000078252"/>
    </source>
</evidence>
<dbReference type="Proteomes" id="UP000078252">
    <property type="component" value="Unassembled WGS sequence"/>
</dbReference>
<reference evidence="1 2" key="1">
    <citation type="journal article" date="2016" name="Front. Microbiol.">
        <title>Genomic Resource of Rice Seed Associated Bacteria.</title>
        <authorList>
            <person name="Midha S."/>
            <person name="Bansal K."/>
            <person name="Sharma S."/>
            <person name="Kumar N."/>
            <person name="Patil P.P."/>
            <person name="Chaudhry V."/>
            <person name="Patil P.B."/>
        </authorList>
    </citation>
    <scope>NUCLEOTIDE SEQUENCE [LARGE SCALE GENOMIC DNA]</scope>
    <source>
        <strain evidence="1 2">NS184</strain>
    </source>
</reference>
<proteinExistence type="predicted"/>
<dbReference type="InterPro" id="IPR011009">
    <property type="entry name" value="Kinase-like_dom_sf"/>
</dbReference>
<dbReference type="RefSeq" id="WP_058725894.1">
    <property type="nucleotide sequence ID" value="NZ_LDQC01000049.1"/>
</dbReference>
<organism evidence="1 2">
    <name type="scientific">Curtobacterium luteum</name>
    <dbReference type="NCBI Taxonomy" id="33881"/>
    <lineage>
        <taxon>Bacteria</taxon>
        <taxon>Bacillati</taxon>
        <taxon>Actinomycetota</taxon>
        <taxon>Actinomycetes</taxon>
        <taxon>Micrococcales</taxon>
        <taxon>Microbacteriaceae</taxon>
        <taxon>Curtobacterium</taxon>
    </lineage>
</organism>
<dbReference type="AlphaFoldDB" id="A0A175RSF3"/>
<gene>
    <name evidence="1" type="ORF">NS184_09610</name>
</gene>
<evidence type="ECO:0008006" key="3">
    <source>
        <dbReference type="Google" id="ProtNLM"/>
    </source>
</evidence>
<sequence>MTPDRPDDAVLRAFGAAGVTPVRLPGGRGMAWRVGDVVLRPDDGPTVTDWRATVLAELPHTSAFRTPRPIATTDGAWRSGSWEAWEFVPGRADERRVEDVLRAGRAFHRALAHLDRPAFLGAGSDPVRPDDAWSRADRMAWEEEPLPRDPSLDRLAAAFRPVRSPFQLVHGDLLGNVLFAGGHPPTVIDWPPYWRPAGLGSAVAAVDAVCWHAFPLGRLGALGDGITEWSQLLVRALAFRIATLHLLGAWDATAAARHRPVIDAVV</sequence>
<evidence type="ECO:0000313" key="1">
    <source>
        <dbReference type="EMBL" id="KTR06427.1"/>
    </source>
</evidence>
<name>A0A175RSF3_9MICO</name>
<comment type="caution">
    <text evidence="1">The sequence shown here is derived from an EMBL/GenBank/DDBJ whole genome shotgun (WGS) entry which is preliminary data.</text>
</comment>
<dbReference type="STRING" id="33881.NS184_09610"/>
<protein>
    <recommendedName>
        <fullName evidence="3">Aminoglycoside phosphotransferase</fullName>
    </recommendedName>
</protein>
<dbReference type="EMBL" id="LDQC01000049">
    <property type="protein sequence ID" value="KTR06427.1"/>
    <property type="molecule type" value="Genomic_DNA"/>
</dbReference>
<dbReference type="PATRIC" id="fig|33881.3.peg.2254"/>
<dbReference type="OrthoDB" id="4427130at2"/>
<dbReference type="SUPFAM" id="SSF56112">
    <property type="entry name" value="Protein kinase-like (PK-like)"/>
    <property type="match status" value="1"/>
</dbReference>
<accession>A0A175RSF3</accession>